<gene>
    <name evidence="1" type="ORF">VSW3_23</name>
</gene>
<dbReference type="InterPro" id="IPR058003">
    <property type="entry name" value="Phage_gp12"/>
</dbReference>
<protein>
    <submittedName>
        <fullName evidence="1">Tail fibers protein</fullName>
    </submittedName>
</protein>
<sequence>MSKVSDSYDSLIKGVSQQVPHDRIPGQHWEQDNLISDPVRGLSRRHGSQFMDRTALARAITQADKDDAARRVEQTIFVDGTEYAFHPRRNSHPSSQVHPLIVVNKDTKKFVTVTAHQDALTILGEGVTAVTAAGKYVLLSSATRPVQHTVSDNVAPTAHLHTVWIRGGANSRTFRIDITIGGIVKQFAYKTMSSYYEGVLDTSDIPAFIGGDQTKPNPEYGKLVNDRVNAYNTAVNQHLAAVAKDIAPENIAIKLTQLIQAQGINAAAVGPYVLVAHGGTSLSCDDGGNGDFMRAVSNEITAAELTTPKHYAGKVVKVVPKQAGAVAYYLRAEATNGVAGFGEVVWKECPGLNVTLNWVFCIGQFVNGVFYVAASNAQLQAMTGQVVPPISNASAGDRDSSPIPEFFERIITHMQMFQDRLMIIAGSTVFLSKSGDYFNFFRASALTLADDDPIEVFAQGTEDDVITGGVQHDRNVILCGQRYQYIVPGRDNMTPRNPYVGVQATYEGANLTTHAVAGSLLFFCQRRERRLTLQQMVPGAVADRLDAFDVSSQLDGYLTGTPRQIVAMTAPGIVFMRTAELTNGFYVYSYLDSNDQGERLFDSWSRWIFDPALGVLAGISADDSGLLAVTLRDTAVGPSLVLDRFVRETGPSAFPYFDSHSLASQTTLPANLKSAAVAYGIESERYLLGAELANKDRLNQQFPNEAHRLYAGTLYDSTVTLTSPYIRDRNDKIILDARLTISKLIVSMSNSAASVTSLSYDLGKTWKVAKTWINRDTGGWSLNTQSVAEETTITVPVMKENKAYRARIASRSWLPLTVAVVEWAGQAFTSRR</sequence>
<dbReference type="EMBL" id="KX066068">
    <property type="protein sequence ID" value="ANH51099.1"/>
    <property type="molecule type" value="Genomic_DNA"/>
</dbReference>
<reference evidence="1 2" key="1">
    <citation type="submission" date="2016-04" db="EMBL/GenBank/DDBJ databases">
        <title>Complete genome of Pseudomonas fluorescens phage VSW-3.</title>
        <authorList>
            <person name="Zhang C.-J."/>
            <person name="Wei Y.-L."/>
            <person name="Ji X.-L."/>
        </authorList>
    </citation>
    <scope>NUCLEOTIDE SEQUENCE [LARGE SCALE GENOMIC DNA]</scope>
</reference>
<proteinExistence type="predicted"/>
<evidence type="ECO:0000313" key="2">
    <source>
        <dbReference type="Proteomes" id="UP000222360"/>
    </source>
</evidence>
<name>A0A173GDG8_9CAUD</name>
<accession>A0A173GDG8</accession>
<keyword evidence="2" id="KW-1185">Reference proteome</keyword>
<dbReference type="OrthoDB" id="780at10239"/>
<organism evidence="1 2">
    <name type="scientific">Pseudomonas phage VSW-3</name>
    <dbReference type="NCBI Taxonomy" id="1852562"/>
    <lineage>
        <taxon>Viruses</taxon>
        <taxon>Duplodnaviria</taxon>
        <taxon>Heunggongvirae</taxon>
        <taxon>Uroviricota</taxon>
        <taxon>Caudoviricetes</taxon>
        <taxon>Autographivirales</taxon>
        <taxon>Autonotataviridae</taxon>
        <taxon>Napahaivirus</taxon>
        <taxon>Napahaivirus VSW3</taxon>
    </lineage>
</organism>
<dbReference type="Proteomes" id="UP000222360">
    <property type="component" value="Segment"/>
</dbReference>
<dbReference type="Pfam" id="PF25675">
    <property type="entry name" value="Phage_nozzle"/>
    <property type="match status" value="1"/>
</dbReference>
<evidence type="ECO:0000313" key="1">
    <source>
        <dbReference type="EMBL" id="ANH51099.1"/>
    </source>
</evidence>